<proteinExistence type="predicted"/>
<evidence type="ECO:0000256" key="1">
    <source>
        <dbReference type="ARBA" id="ARBA00004123"/>
    </source>
</evidence>
<feature type="region of interest" description="Disordered" evidence="5">
    <location>
        <begin position="358"/>
        <end position="387"/>
    </location>
</feature>
<feature type="compositionally biased region" description="Polar residues" evidence="5">
    <location>
        <begin position="11"/>
        <end position="21"/>
    </location>
</feature>
<dbReference type="HOGENOM" id="CLU_392367_0_0_1"/>
<dbReference type="Gene3D" id="1.10.20.10">
    <property type="entry name" value="Histone, subunit A"/>
    <property type="match status" value="1"/>
</dbReference>
<feature type="region of interest" description="Disordered" evidence="5">
    <location>
        <begin position="476"/>
        <end position="506"/>
    </location>
</feature>
<protein>
    <submittedName>
        <fullName evidence="7">Piso0_005075 protein</fullName>
    </submittedName>
</protein>
<feature type="region of interest" description="Disordered" evidence="5">
    <location>
        <begin position="1"/>
        <end position="132"/>
    </location>
</feature>
<feature type="compositionally biased region" description="Basic and acidic residues" evidence="5">
    <location>
        <begin position="165"/>
        <end position="174"/>
    </location>
</feature>
<dbReference type="GO" id="GO:0046982">
    <property type="term" value="F:protein heterodimerization activity"/>
    <property type="evidence" value="ECO:0007669"/>
    <property type="project" value="InterPro"/>
</dbReference>
<keyword evidence="8" id="KW-1185">Reference proteome</keyword>
<dbReference type="InterPro" id="IPR009072">
    <property type="entry name" value="Histone-fold"/>
</dbReference>
<feature type="region of interest" description="Disordered" evidence="5">
    <location>
        <begin position="296"/>
        <end position="316"/>
    </location>
</feature>
<comment type="subcellular location">
    <subcellularLocation>
        <location evidence="2">Chromosome</location>
    </subcellularLocation>
    <subcellularLocation>
        <location evidence="1">Nucleus</location>
    </subcellularLocation>
</comment>
<dbReference type="Proteomes" id="UP000005222">
    <property type="component" value="Chromosome M"/>
</dbReference>
<dbReference type="OMA" id="PAHENEQ"/>
<dbReference type="STRING" id="559304.G8Y460"/>
<dbReference type="OrthoDB" id="4077024at2759"/>
<accession>G8Y460</accession>
<name>G8Y460_PICSO</name>
<feature type="compositionally biased region" description="Polar residues" evidence="5">
    <location>
        <begin position="35"/>
        <end position="44"/>
    </location>
</feature>
<dbReference type="AlphaFoldDB" id="G8Y460"/>
<evidence type="ECO:0000256" key="5">
    <source>
        <dbReference type="SAM" id="MobiDB-lite"/>
    </source>
</evidence>
<dbReference type="EMBL" id="FO082047">
    <property type="protein sequence ID" value="CCE85478.1"/>
    <property type="molecule type" value="Genomic_DNA"/>
</dbReference>
<evidence type="ECO:0000313" key="7">
    <source>
        <dbReference type="EMBL" id="CCE85478.1"/>
    </source>
</evidence>
<feature type="domain" description="CENP-T/Histone H4 histone fold" evidence="6">
    <location>
        <begin position="535"/>
        <end position="630"/>
    </location>
</feature>
<evidence type="ECO:0000313" key="8">
    <source>
        <dbReference type="Proteomes" id="UP000005222"/>
    </source>
</evidence>
<feature type="compositionally biased region" description="Polar residues" evidence="5">
    <location>
        <begin position="358"/>
        <end position="373"/>
    </location>
</feature>
<evidence type="ECO:0000259" key="6">
    <source>
        <dbReference type="Pfam" id="PF15511"/>
    </source>
</evidence>
<dbReference type="InterPro" id="IPR035425">
    <property type="entry name" value="CENP-T/H4_C"/>
</dbReference>
<reference evidence="7 8" key="1">
    <citation type="journal article" date="2012" name="G3 (Bethesda)">
        <title>Pichia sorbitophila, an interspecies yeast hybrid reveals early steps of genome resolution following polyploidization.</title>
        <authorList>
            <person name="Leh Louis V."/>
            <person name="Despons L."/>
            <person name="Friedrich A."/>
            <person name="Martin T."/>
            <person name="Durrens P."/>
            <person name="Casaregola S."/>
            <person name="Neuveglise C."/>
            <person name="Fairhead C."/>
            <person name="Marck C."/>
            <person name="Cruz J.A."/>
            <person name="Straub M.L."/>
            <person name="Kugler V."/>
            <person name="Sacerdot C."/>
            <person name="Uzunov Z."/>
            <person name="Thierry A."/>
            <person name="Weiss S."/>
            <person name="Bleykasten C."/>
            <person name="De Montigny J."/>
            <person name="Jacques N."/>
            <person name="Jung P."/>
            <person name="Lemaire M."/>
            <person name="Mallet S."/>
            <person name="Morel G."/>
            <person name="Richard G.F."/>
            <person name="Sarkar A."/>
            <person name="Savel G."/>
            <person name="Schacherer J."/>
            <person name="Seret M.L."/>
            <person name="Talla E."/>
            <person name="Samson G."/>
            <person name="Jubin C."/>
            <person name="Poulain J."/>
            <person name="Vacherie B."/>
            <person name="Barbe V."/>
            <person name="Pelletier E."/>
            <person name="Sherman D.J."/>
            <person name="Westhof E."/>
            <person name="Weissenbach J."/>
            <person name="Baret P.V."/>
            <person name="Wincker P."/>
            <person name="Gaillardin C."/>
            <person name="Dujon B."/>
            <person name="Souciet J.L."/>
        </authorList>
    </citation>
    <scope>NUCLEOTIDE SEQUENCE [LARGE SCALE GENOMIC DNA]</scope>
    <source>
        <strain evidence="8">ATCC MYA-4447 / BCRC 22081 / CBS 7064 / NBRC 10061 / NRRL Y-12695</strain>
    </source>
</reference>
<evidence type="ECO:0000256" key="2">
    <source>
        <dbReference type="ARBA" id="ARBA00004286"/>
    </source>
</evidence>
<gene>
    <name evidence="7" type="primary">Piso0_005075</name>
    <name evidence="7" type="ORF">GNLVRS01_PISO0M07184g</name>
</gene>
<feature type="region of interest" description="Disordered" evidence="5">
    <location>
        <begin position="635"/>
        <end position="669"/>
    </location>
</feature>
<dbReference type="Pfam" id="PF15511">
    <property type="entry name" value="CENP-T_C"/>
    <property type="match status" value="1"/>
</dbReference>
<dbReference type="GO" id="GO:0005634">
    <property type="term" value="C:nucleus"/>
    <property type="evidence" value="ECO:0007669"/>
    <property type="project" value="UniProtKB-SubCell"/>
</dbReference>
<organism evidence="7 8">
    <name type="scientific">Pichia sorbitophila (strain ATCC MYA-4447 / BCRC 22081 / CBS 7064 / NBRC 10061 / NRRL Y-12695)</name>
    <name type="common">Hybrid yeast</name>
    <dbReference type="NCBI Taxonomy" id="559304"/>
    <lineage>
        <taxon>Eukaryota</taxon>
        <taxon>Fungi</taxon>
        <taxon>Dikarya</taxon>
        <taxon>Ascomycota</taxon>
        <taxon>Saccharomycotina</taxon>
        <taxon>Pichiomycetes</taxon>
        <taxon>Debaryomycetaceae</taxon>
        <taxon>Millerozyma</taxon>
    </lineage>
</organism>
<keyword evidence="3" id="KW-0158">Chromosome</keyword>
<dbReference type="InParanoid" id="G8Y460"/>
<feature type="compositionally biased region" description="Low complexity" evidence="5">
    <location>
        <begin position="643"/>
        <end position="669"/>
    </location>
</feature>
<feature type="compositionally biased region" description="Polar residues" evidence="5">
    <location>
        <begin position="307"/>
        <end position="316"/>
    </location>
</feature>
<sequence length="669" mass="74733">MSDPPERSTRGHSVTEPSTPSKRVKLYDERIEIHSQPSSSSRITKQVKLPPHELPDITALLGYGTHTPGSISQRRWSGRISAPSTSHRETSGRQVMSPAANTPTKRRDTGSRDSQRQQSRRSSRRSSIITDRNGVKKFDPAYVGPITIDYLRFLCKVSIEEKANHAEHVKREESVPPQESSGATNEVHDESGQVERRSSLANKSRTNSGVTSPSDRTFEHSLPLPDETFQRDTLDAPFEAFISFASSASRFQSRSPATANIKSNEATKEKPFSYLERILANHSSKRDNAFVENRARRSEQIAEDGSHSASIRGSANSSTSRFVIHDSYLASTGNLEDKVGQITPDSKSQDQNIDIERTNTASLDVSESATGTLHPNPEEDASSSNNMLQEAQRDYNNTDDALIHDSSAPVRSGTFNNEDIPIFPEVNNDFHPSRSDSSSPQTDEAGLTSKHEFTLNDDLPDPFQSHFQEDNLDENPELAESEAKNEYNTESKSTTNIKHSLRSKPREGVVPNASISLGNVRNLTRLLEVERNTGAKVSKRGVLRRKMPLESLRMIQDKSSDFLKSLVSDLEAYSMHRTGSYESQINISDVFLYLNRIKFGRRETKQDEIENISRLAQDFLPLELLIELHDNLMKSRDKPTKASSESVSGFSESDSQSEAESYYSSDYSE</sequence>
<dbReference type="GO" id="GO:0005694">
    <property type="term" value="C:chromosome"/>
    <property type="evidence" value="ECO:0007669"/>
    <property type="project" value="UniProtKB-SubCell"/>
</dbReference>
<evidence type="ECO:0000256" key="4">
    <source>
        <dbReference type="ARBA" id="ARBA00023242"/>
    </source>
</evidence>
<feature type="region of interest" description="Disordered" evidence="5">
    <location>
        <begin position="400"/>
        <end position="447"/>
    </location>
</feature>
<dbReference type="eggNOG" id="ENOG502RIXN">
    <property type="taxonomic scope" value="Eukaryota"/>
</dbReference>
<feature type="compositionally biased region" description="Polar residues" evidence="5">
    <location>
        <begin position="199"/>
        <end position="215"/>
    </location>
</feature>
<keyword evidence="4" id="KW-0539">Nucleus</keyword>
<feature type="compositionally biased region" description="Basic and acidic residues" evidence="5">
    <location>
        <begin position="186"/>
        <end position="198"/>
    </location>
</feature>
<evidence type="ECO:0000256" key="3">
    <source>
        <dbReference type="ARBA" id="ARBA00022454"/>
    </source>
</evidence>
<feature type="compositionally biased region" description="Basic and acidic residues" evidence="5">
    <location>
        <begin position="296"/>
        <end position="306"/>
    </location>
</feature>
<feature type="region of interest" description="Disordered" evidence="5">
    <location>
        <begin position="165"/>
        <end position="223"/>
    </location>
</feature>
<feature type="compositionally biased region" description="Basic and acidic residues" evidence="5">
    <location>
        <begin position="105"/>
        <end position="115"/>
    </location>
</feature>